<dbReference type="EMBL" id="OU342829">
    <property type="protein sequence ID" value="CAG7580290.1"/>
    <property type="molecule type" value="Genomic_DNA"/>
</dbReference>
<organism evidence="1">
    <name type="scientific">uncultured marine phage</name>
    <dbReference type="NCBI Taxonomy" id="707152"/>
    <lineage>
        <taxon>Viruses</taxon>
        <taxon>environmental samples</taxon>
    </lineage>
</organism>
<dbReference type="SUPFAM" id="SSF160719">
    <property type="entry name" value="gpW/gp25-like"/>
    <property type="match status" value="1"/>
</dbReference>
<dbReference type="Gene3D" id="3.10.450.40">
    <property type="match status" value="1"/>
</dbReference>
<name>A0A8D9FQP4_9VIRU</name>
<gene>
    <name evidence="1" type="ORF">SLAVMIC_00341</name>
</gene>
<accession>A0A8D9FQP4</accession>
<evidence type="ECO:0000313" key="1">
    <source>
        <dbReference type="EMBL" id="CAG7580290.1"/>
    </source>
</evidence>
<protein>
    <submittedName>
        <fullName evidence="1">Putative baseplate</fullName>
    </submittedName>
</protein>
<sequence length="125" mass="14494">MAAFDFTDFYIKFPGHPKFNDLEIIEDEIVKVIVQKIEMILFTIKGELIGDPNFGGDLPIYLHQTNVSADFVKKNLSEQFSTYIPELDQTDYSLDVTFSQNPQEFSDMMFIDIKVKEYEVNAFFA</sequence>
<reference evidence="1" key="1">
    <citation type="submission" date="2021-06" db="EMBL/GenBank/DDBJ databases">
        <authorList>
            <person name="Gannon L."/>
            <person name="Redgwell R T."/>
            <person name="Michniewski S."/>
            <person name="Harrison D C."/>
            <person name="Millard A."/>
        </authorList>
    </citation>
    <scope>NUCLEOTIDE SEQUENCE</scope>
</reference>
<proteinExistence type="predicted"/>